<evidence type="ECO:0000313" key="2">
    <source>
        <dbReference type="Proteomes" id="UP000034164"/>
    </source>
</evidence>
<name>A0A0G2HS22_9EURO</name>
<dbReference type="EMBL" id="LCZI01001531">
    <property type="protein sequence ID" value="KKZ60500.1"/>
    <property type="molecule type" value="Genomic_DNA"/>
</dbReference>
<evidence type="ECO:0000313" key="1">
    <source>
        <dbReference type="EMBL" id="KKZ60500.1"/>
    </source>
</evidence>
<dbReference type="AlphaFoldDB" id="A0A0G2HS22"/>
<dbReference type="OrthoDB" id="4188685at2759"/>
<dbReference type="VEuPathDB" id="FungiDB:EMCG_04837"/>
<organism evidence="1 2">
    <name type="scientific">[Emmonsia] crescens</name>
    <dbReference type="NCBI Taxonomy" id="73230"/>
    <lineage>
        <taxon>Eukaryota</taxon>
        <taxon>Fungi</taxon>
        <taxon>Dikarya</taxon>
        <taxon>Ascomycota</taxon>
        <taxon>Pezizomycotina</taxon>
        <taxon>Eurotiomycetes</taxon>
        <taxon>Eurotiomycetidae</taxon>
        <taxon>Onygenales</taxon>
        <taxon>Ajellomycetaceae</taxon>
        <taxon>Emergomyces</taxon>
    </lineage>
</organism>
<protein>
    <submittedName>
        <fullName evidence="1">Uncharacterized protein</fullName>
    </submittedName>
</protein>
<gene>
    <name evidence="1" type="ORF">EMCG_04837</name>
</gene>
<proteinExistence type="predicted"/>
<sequence length="167" mass="19845">MYRWLYTFISSSLSAPVRTQIIKENEDDRRRIAYSLWHSLEEEYALPKTQLRYEIVVDFMSFATKQHDDVHSLFDHFLGVTMPDSVLFDTLFAALPTKWRDYAQKKIEKAQTSKSSAIVLDINLLMDEIRSRLAPQMEDEKLTLNTTDANAVQFHPWFYPWSRTWWT</sequence>
<reference evidence="2" key="1">
    <citation type="journal article" date="2015" name="PLoS Genet.">
        <title>The dynamic genome and transcriptome of the human fungal pathogen Blastomyces and close relative Emmonsia.</title>
        <authorList>
            <person name="Munoz J.F."/>
            <person name="Gauthier G.M."/>
            <person name="Desjardins C.A."/>
            <person name="Gallo J.E."/>
            <person name="Holder J."/>
            <person name="Sullivan T.D."/>
            <person name="Marty A.J."/>
            <person name="Carmen J.C."/>
            <person name="Chen Z."/>
            <person name="Ding L."/>
            <person name="Gujja S."/>
            <person name="Magrini V."/>
            <person name="Misas E."/>
            <person name="Mitreva M."/>
            <person name="Priest M."/>
            <person name="Saif S."/>
            <person name="Whiston E.A."/>
            <person name="Young S."/>
            <person name="Zeng Q."/>
            <person name="Goldman W.E."/>
            <person name="Mardis E.R."/>
            <person name="Taylor J.W."/>
            <person name="McEwen J.G."/>
            <person name="Clay O.K."/>
            <person name="Klein B.S."/>
            <person name="Cuomo C.A."/>
        </authorList>
    </citation>
    <scope>NUCLEOTIDE SEQUENCE [LARGE SCALE GENOMIC DNA]</scope>
    <source>
        <strain evidence="2">UAMH 3008</strain>
    </source>
</reference>
<dbReference type="Proteomes" id="UP000034164">
    <property type="component" value="Unassembled WGS sequence"/>
</dbReference>
<accession>A0A0G2HS22</accession>
<comment type="caution">
    <text evidence="1">The sequence shown here is derived from an EMBL/GenBank/DDBJ whole genome shotgun (WGS) entry which is preliminary data.</text>
</comment>